<sequence length="420" mass="46110">MTSATDLSHHNRRAAKPAPQSIFFSRTDKAAKIQAINAQFQEFSGHDWGNLIGASHDLLRHQATPKGVFAQVWQELSEGRVTSAYMCNRTADGNRFWVLALFVPVDDGFVSVQVPPVSPALEKVEKLYSELLEGEAADGAESPSGEALVAGVQALDYYSYETFMSEALSTEIAARRTAMGRKPEPFLTRFDQMARLSNDLRKQVDEMRGALNGIQTIPMNVRIIASRLEPEGGPITRISEDFQALSRRLASWLTDFSGDRNDAFQNMWKSLVEARTLFCAALLLEEAQLDCAGMDADAAQGVDPEAEATALQSVGTSIRGKATDLARSVEGATYDLGVAVHDLKRIMSSLQMSTILCKIEGERMTERHEGLDQVNGRMRSFLDAIVKQADRATELNQAIQSQAEELHGIEPGFRRPASAA</sequence>
<dbReference type="RefSeq" id="WP_092064819.1">
    <property type="nucleotide sequence ID" value="NZ_FOJU01000003.1"/>
</dbReference>
<reference evidence="1 2" key="1">
    <citation type="submission" date="2016-10" db="EMBL/GenBank/DDBJ databases">
        <authorList>
            <person name="de Groot N.N."/>
        </authorList>
    </citation>
    <scope>NUCLEOTIDE SEQUENCE [LARGE SCALE GENOMIC DNA]</scope>
    <source>
        <strain evidence="1 2">DSM 29316</strain>
    </source>
</reference>
<organism evidence="1 2">
    <name type="scientific">Poseidonocella pacifica</name>
    <dbReference type="NCBI Taxonomy" id="871651"/>
    <lineage>
        <taxon>Bacteria</taxon>
        <taxon>Pseudomonadati</taxon>
        <taxon>Pseudomonadota</taxon>
        <taxon>Alphaproteobacteria</taxon>
        <taxon>Rhodobacterales</taxon>
        <taxon>Roseobacteraceae</taxon>
        <taxon>Poseidonocella</taxon>
    </lineage>
</organism>
<dbReference type="InterPro" id="IPR035965">
    <property type="entry name" value="PAS-like_dom_sf"/>
</dbReference>
<dbReference type="InterPro" id="IPR000014">
    <property type="entry name" value="PAS"/>
</dbReference>
<protein>
    <submittedName>
        <fullName evidence="1">Aerotaxis receptor</fullName>
    </submittedName>
</protein>
<gene>
    <name evidence="1" type="ORF">SAMN05421688_2331</name>
</gene>
<dbReference type="SUPFAM" id="SSF55785">
    <property type="entry name" value="PYP-like sensor domain (PAS domain)"/>
    <property type="match status" value="1"/>
</dbReference>
<evidence type="ECO:0000313" key="2">
    <source>
        <dbReference type="Proteomes" id="UP000198796"/>
    </source>
</evidence>
<dbReference type="Proteomes" id="UP000198796">
    <property type="component" value="Unassembled WGS sequence"/>
</dbReference>
<dbReference type="EMBL" id="FOJU01000003">
    <property type="protein sequence ID" value="SFB00876.1"/>
    <property type="molecule type" value="Genomic_DNA"/>
</dbReference>
<accession>A0A1I0XKC6</accession>
<name>A0A1I0XKC6_9RHOB</name>
<dbReference type="Gene3D" id="3.30.450.20">
    <property type="entry name" value="PAS domain"/>
    <property type="match status" value="1"/>
</dbReference>
<dbReference type="STRING" id="871651.SAMN05421688_2331"/>
<dbReference type="CDD" id="cd00130">
    <property type="entry name" value="PAS"/>
    <property type="match status" value="1"/>
</dbReference>
<proteinExistence type="predicted"/>
<dbReference type="AlphaFoldDB" id="A0A1I0XKC6"/>
<dbReference type="OrthoDB" id="266313at2"/>
<evidence type="ECO:0000313" key="1">
    <source>
        <dbReference type="EMBL" id="SFB00876.1"/>
    </source>
</evidence>
<keyword evidence="2" id="KW-1185">Reference proteome</keyword>
<keyword evidence="1" id="KW-0675">Receptor</keyword>